<proteinExistence type="predicted"/>
<comment type="caution">
    <text evidence="2">The sequence shown here is derived from an EMBL/GenBank/DDBJ whole genome shotgun (WGS) entry which is preliminary data.</text>
</comment>
<keyword evidence="1" id="KW-0812">Transmembrane</keyword>
<dbReference type="EMBL" id="WIGO01000190">
    <property type="protein sequence ID" value="KAF6824563.1"/>
    <property type="molecule type" value="Genomic_DNA"/>
</dbReference>
<organism evidence="2 3">
    <name type="scientific">Colletotrichum plurivorum</name>
    <dbReference type="NCBI Taxonomy" id="2175906"/>
    <lineage>
        <taxon>Eukaryota</taxon>
        <taxon>Fungi</taxon>
        <taxon>Dikarya</taxon>
        <taxon>Ascomycota</taxon>
        <taxon>Pezizomycotina</taxon>
        <taxon>Sordariomycetes</taxon>
        <taxon>Hypocreomycetidae</taxon>
        <taxon>Glomerellales</taxon>
        <taxon>Glomerellaceae</taxon>
        <taxon>Colletotrichum</taxon>
        <taxon>Colletotrichum orchidearum species complex</taxon>
    </lineage>
</organism>
<keyword evidence="3" id="KW-1185">Reference proteome</keyword>
<feature type="transmembrane region" description="Helical" evidence="1">
    <location>
        <begin position="344"/>
        <end position="365"/>
    </location>
</feature>
<dbReference type="Gene3D" id="1.20.58.340">
    <property type="entry name" value="Magnesium transport protein CorA, transmembrane region"/>
    <property type="match status" value="1"/>
</dbReference>
<dbReference type="Proteomes" id="UP000654918">
    <property type="component" value="Unassembled WGS sequence"/>
</dbReference>
<name>A0A8H6K4I0_9PEZI</name>
<gene>
    <name evidence="2" type="ORF">CPLU01_10761</name>
</gene>
<evidence type="ECO:0000313" key="3">
    <source>
        <dbReference type="Proteomes" id="UP000654918"/>
    </source>
</evidence>
<keyword evidence="1" id="KW-0472">Membrane</keyword>
<feature type="transmembrane region" description="Helical" evidence="1">
    <location>
        <begin position="307"/>
        <end position="324"/>
    </location>
</feature>
<accession>A0A8H6K4I0</accession>
<evidence type="ECO:0000313" key="2">
    <source>
        <dbReference type="EMBL" id="KAF6824563.1"/>
    </source>
</evidence>
<dbReference type="AlphaFoldDB" id="A0A8H6K4I0"/>
<evidence type="ECO:0000256" key="1">
    <source>
        <dbReference type="SAM" id="Phobius"/>
    </source>
</evidence>
<reference evidence="2" key="1">
    <citation type="journal article" date="2020" name="Phytopathology">
        <title>Genome Sequence Resources of Colletotrichum truncatum, C. plurivorum, C. musicola, and C. sojae: Four Species Pathogenic to Soybean (Glycine max).</title>
        <authorList>
            <person name="Rogerio F."/>
            <person name="Boufleur T.R."/>
            <person name="Ciampi-Guillardi M."/>
            <person name="Sukno S.A."/>
            <person name="Thon M.R."/>
            <person name="Massola Junior N.S."/>
            <person name="Baroncelli R."/>
        </authorList>
    </citation>
    <scope>NUCLEOTIDE SEQUENCE</scope>
    <source>
        <strain evidence="2">LFN00145</strain>
    </source>
</reference>
<sequence length="390" mass="44729">MVFLRMCSRSAPAFEGTQARVDWLPFTKDTWTRLTREFHVPLEIKRSILRDRTCFSSLRQHDIETGRLKMAFTARMATSLADDLAMSTTHIPSTGSTFAIFYGCMEKQMKDIKQRIESAGEQVQHPLLTSDIFAELERNRLVEAVENILDNFFLQSDDLETTQWDPDTGMDAQKTHNYLSLCLKSRQLIGHIGTVKRQLSKLVAEIDEVTEQSKSLSPLDQREGDSERQQTVAHVGRKMKKRLEDIIREYDDKLDECNMVISNTSLAMQTVWNHIARQDSAVNPEISKGNIVIARDTRHESAQMRTIAILTMIYLPLLSVAAIFSMDMFNWEAEDGESIVSRHIWLFAALAVGLTFLTLLAWILGTQRQRQLAKKSDKYFESLQRQTTFV</sequence>
<keyword evidence="1" id="KW-1133">Transmembrane helix</keyword>
<protein>
    <submittedName>
        <fullName evidence="2">Uncharacterized protein</fullName>
    </submittedName>
</protein>